<protein>
    <submittedName>
        <fullName evidence="1">Uncharacterized protein</fullName>
    </submittedName>
</protein>
<dbReference type="Proteomes" id="UP000824120">
    <property type="component" value="Chromosome 3"/>
</dbReference>
<proteinExistence type="predicted"/>
<dbReference type="OrthoDB" id="1729438at2759"/>
<gene>
    <name evidence="1" type="ORF">H5410_014212</name>
</gene>
<evidence type="ECO:0000313" key="1">
    <source>
        <dbReference type="EMBL" id="KAG5614388.1"/>
    </source>
</evidence>
<dbReference type="EMBL" id="JACXVP010000003">
    <property type="protein sequence ID" value="KAG5614388.1"/>
    <property type="molecule type" value="Genomic_DNA"/>
</dbReference>
<evidence type="ECO:0000313" key="2">
    <source>
        <dbReference type="Proteomes" id="UP000824120"/>
    </source>
</evidence>
<dbReference type="AlphaFoldDB" id="A0A9J5ZQP9"/>
<sequence length="195" mass="22217">MTFKKINDVSCKNSTVATFVDFSDVDPITRRDFKTSALNRFEYFASLEMMNSLMVDVTGMDEKFAMMDQTIEALKKSIDEKNFQIAELIGKLDLYNSGESHHILTTQEKVDVDSPTKPVPSTYSSKSERSYRDVNLSMLDIMRSLLASLSPKLKDKMHRAVRKVNASSEFSANIARMRQVFPRRSCEQLVHLLGV</sequence>
<keyword evidence="2" id="KW-1185">Reference proteome</keyword>
<name>A0A9J5ZQP9_SOLCO</name>
<reference evidence="1 2" key="1">
    <citation type="submission" date="2020-09" db="EMBL/GenBank/DDBJ databases">
        <title>De no assembly of potato wild relative species, Solanum commersonii.</title>
        <authorList>
            <person name="Cho K."/>
        </authorList>
    </citation>
    <scope>NUCLEOTIDE SEQUENCE [LARGE SCALE GENOMIC DNA]</scope>
    <source>
        <strain evidence="1">LZ3.2</strain>
        <tissue evidence="1">Leaf</tissue>
    </source>
</reference>
<organism evidence="1 2">
    <name type="scientific">Solanum commersonii</name>
    <name type="common">Commerson's wild potato</name>
    <name type="synonym">Commerson's nightshade</name>
    <dbReference type="NCBI Taxonomy" id="4109"/>
    <lineage>
        <taxon>Eukaryota</taxon>
        <taxon>Viridiplantae</taxon>
        <taxon>Streptophyta</taxon>
        <taxon>Embryophyta</taxon>
        <taxon>Tracheophyta</taxon>
        <taxon>Spermatophyta</taxon>
        <taxon>Magnoliopsida</taxon>
        <taxon>eudicotyledons</taxon>
        <taxon>Gunneridae</taxon>
        <taxon>Pentapetalae</taxon>
        <taxon>asterids</taxon>
        <taxon>lamiids</taxon>
        <taxon>Solanales</taxon>
        <taxon>Solanaceae</taxon>
        <taxon>Solanoideae</taxon>
        <taxon>Solaneae</taxon>
        <taxon>Solanum</taxon>
    </lineage>
</organism>
<accession>A0A9J5ZQP9</accession>
<comment type="caution">
    <text evidence="1">The sequence shown here is derived from an EMBL/GenBank/DDBJ whole genome shotgun (WGS) entry which is preliminary data.</text>
</comment>